<dbReference type="PANTHER" id="PTHR38926">
    <property type="entry name" value="F-BOX DOMAIN CONTAINING PROTEIN, EXPRESSED"/>
    <property type="match status" value="1"/>
</dbReference>
<dbReference type="SUPFAM" id="SSF81383">
    <property type="entry name" value="F-box domain"/>
    <property type="match status" value="1"/>
</dbReference>
<dbReference type="EMBL" id="BPQB01000034">
    <property type="protein sequence ID" value="GJE93678.1"/>
    <property type="molecule type" value="Genomic_DNA"/>
</dbReference>
<keyword evidence="3" id="KW-1185">Reference proteome</keyword>
<keyword evidence="1" id="KW-0175">Coiled coil</keyword>
<evidence type="ECO:0000313" key="3">
    <source>
        <dbReference type="Proteomes" id="UP000703269"/>
    </source>
</evidence>
<evidence type="ECO:0000313" key="2">
    <source>
        <dbReference type="EMBL" id="GJE93678.1"/>
    </source>
</evidence>
<accession>A0A9P3GCP0</accession>
<dbReference type="Gene3D" id="1.20.1280.50">
    <property type="match status" value="1"/>
</dbReference>
<dbReference type="OrthoDB" id="2800057at2759"/>
<dbReference type="AlphaFoldDB" id="A0A9P3GCP0"/>
<dbReference type="Gene3D" id="3.80.10.10">
    <property type="entry name" value="Ribonuclease Inhibitor"/>
    <property type="match status" value="1"/>
</dbReference>
<feature type="coiled-coil region" evidence="1">
    <location>
        <begin position="10"/>
        <end position="44"/>
    </location>
</feature>
<name>A0A9P3GCP0_9APHY</name>
<organism evidence="2 3">
    <name type="scientific">Phanerochaete sordida</name>
    <dbReference type="NCBI Taxonomy" id="48140"/>
    <lineage>
        <taxon>Eukaryota</taxon>
        <taxon>Fungi</taxon>
        <taxon>Dikarya</taxon>
        <taxon>Basidiomycota</taxon>
        <taxon>Agaricomycotina</taxon>
        <taxon>Agaricomycetes</taxon>
        <taxon>Polyporales</taxon>
        <taxon>Phanerochaetaceae</taxon>
        <taxon>Phanerochaete</taxon>
    </lineage>
</organism>
<dbReference type="Proteomes" id="UP000703269">
    <property type="component" value="Unassembled WGS sequence"/>
</dbReference>
<protein>
    <submittedName>
        <fullName evidence="2">F-box protein</fullName>
    </submittedName>
</protein>
<reference evidence="2 3" key="1">
    <citation type="submission" date="2021-08" db="EMBL/GenBank/DDBJ databases">
        <title>Draft Genome Sequence of Phanerochaete sordida strain YK-624.</title>
        <authorList>
            <person name="Mori T."/>
            <person name="Dohra H."/>
            <person name="Suzuki T."/>
            <person name="Kawagishi H."/>
            <person name="Hirai H."/>
        </authorList>
    </citation>
    <scope>NUCLEOTIDE SEQUENCE [LARGE SCALE GENOMIC DNA]</scope>
    <source>
        <strain evidence="2 3">YK-624</strain>
    </source>
</reference>
<evidence type="ECO:0000256" key="1">
    <source>
        <dbReference type="SAM" id="Coils"/>
    </source>
</evidence>
<comment type="caution">
    <text evidence="2">The sequence shown here is derived from an EMBL/GenBank/DDBJ whole genome shotgun (WGS) entry which is preliminary data.</text>
</comment>
<dbReference type="InterPro" id="IPR036047">
    <property type="entry name" value="F-box-like_dom_sf"/>
</dbReference>
<sequence length="522" mass="60637">MLSTLRRAESENLRGRWACEQAEKEQLEREIAKRQARIRELDIAMRVTRGELAMLAPVNMLPDDVMIDILHVAYLHDFPHCRADDGLYNTHSPIAFSQVCRRWRRLALGMPALWTCIHVTPQQTKGYPEMARLYITRSRNRALSISFICYSEPIELIPAFDVSGEKFAKTVWPRYRASWEVLLAHTNRWKHCALYSTFGFIASELADNLRGRILPRLEYFRHQLWGEETTGYPGIRFFAPNLKQVDLNNIYSGLPETDAFRRLRDLQLSVCGDVSEILIVLQHCAPSLERLSLREMDLYHDDATLVQPSIHLPRLRSVILHDFHEINVSATFISRVFRGATGLEELIVHDTGLNRDYPSHARFSFPQSISTLRYGATEPEWRIIRENLPAPCPELEELEFFSGAEEILHDVLDLYQSSTIVAWPRLRTLILEPYDDMDEDTLLRFIEYRVLVGRPLHTVKLSAETLQRLSSETLAKLSTHPTRLVSHAEDARSPPWDEPWDYGRNIPAYFPWNGSLEWWDQF</sequence>
<dbReference type="PANTHER" id="PTHR38926:SF72">
    <property type="entry name" value="IM:7136021-RELATED"/>
    <property type="match status" value="1"/>
</dbReference>
<dbReference type="SUPFAM" id="SSF52047">
    <property type="entry name" value="RNI-like"/>
    <property type="match status" value="1"/>
</dbReference>
<dbReference type="InterPro" id="IPR032675">
    <property type="entry name" value="LRR_dom_sf"/>
</dbReference>
<proteinExistence type="predicted"/>
<gene>
    <name evidence="2" type="ORF">PsYK624_098380</name>
</gene>